<dbReference type="GO" id="GO:0046872">
    <property type="term" value="F:metal ion binding"/>
    <property type="evidence" value="ECO:0007669"/>
    <property type="project" value="UniProtKB-KW"/>
</dbReference>
<keyword evidence="2" id="KW-0813">Transport</keyword>
<sequence length="474" mass="53254">MFIVAVLKNSGQKNFEAFWNKQEAATFWSEIISCRKKLEGDVVREVSLYESEATSIEYGVKEARQGRLPALKTHKMLENIPFYEKVKRTGPGVVTPEVIAKAEKEIQAQSARFVDVTKETIAEFKQKVAAMDAAKEVNPADMAQMQDICYNLKAQGGGYSYTLITFAAGHLEKYLNRAAGTETVNERIINILNAYVTTFEFILNNRIKGTGGDLGRALIKKLDQVIKGVEESIDVKAVSEAAKPKPQPKPKATPKPAVEEQKPAAAAPKAAPATPKPAPQAPVEQPKPDPSVISQETLAELFDENKSSSTPKADMPKVDASSFDWSDKYVLGIAEIDEDHRYLFHLIQQFYMATEREASLYEMDYILSILKAYARVHFGREEAILAMCGYDDLLEHTKKHEELLAELDEMRDYYMMSSDQDARENISATFYKWISNHILIHDADYKEAAQAKIEKVSAFLQEFDMPKSWLGDNE</sequence>
<evidence type="ECO:0000256" key="1">
    <source>
        <dbReference type="ARBA" id="ARBA00010587"/>
    </source>
</evidence>
<dbReference type="CDD" id="cd12107">
    <property type="entry name" value="Hemerythrin"/>
    <property type="match status" value="1"/>
</dbReference>
<evidence type="ECO:0000256" key="4">
    <source>
        <dbReference type="ARBA" id="ARBA00023004"/>
    </source>
</evidence>
<dbReference type="InterPro" id="IPR035938">
    <property type="entry name" value="Hemerythrin-like_sf"/>
</dbReference>
<feature type="compositionally biased region" description="Low complexity" evidence="5">
    <location>
        <begin position="263"/>
        <end position="273"/>
    </location>
</feature>
<dbReference type="STRING" id="1867952.MTBPR1_180024"/>
<comment type="similarity">
    <text evidence="1">Belongs to the hemerythrin family.</text>
</comment>
<dbReference type="InterPro" id="IPR016131">
    <property type="entry name" value="Haemerythrin_Fe_BS"/>
</dbReference>
<evidence type="ECO:0000313" key="8">
    <source>
        <dbReference type="Proteomes" id="UP000231658"/>
    </source>
</evidence>
<keyword evidence="3" id="KW-0479">Metal-binding</keyword>
<dbReference type="OrthoDB" id="7856166at2"/>
<dbReference type="Proteomes" id="UP000231658">
    <property type="component" value="Unassembled WGS sequence"/>
</dbReference>
<keyword evidence="4" id="KW-0408">Iron</keyword>
<dbReference type="PROSITE" id="PS00550">
    <property type="entry name" value="HEMERYTHRINS"/>
    <property type="match status" value="1"/>
</dbReference>
<dbReference type="AlphaFoldDB" id="A0A1C3RFT1"/>
<evidence type="ECO:0000256" key="5">
    <source>
        <dbReference type="SAM" id="MobiDB-lite"/>
    </source>
</evidence>
<dbReference type="EMBL" id="FLYE01000010">
    <property type="protein sequence ID" value="SCA56111.1"/>
    <property type="molecule type" value="Genomic_DNA"/>
</dbReference>
<keyword evidence="8" id="KW-1185">Reference proteome</keyword>
<feature type="domain" description="Hemerythrin-like" evidence="6">
    <location>
        <begin position="332"/>
        <end position="446"/>
    </location>
</feature>
<dbReference type="NCBIfam" id="NF033749">
    <property type="entry name" value="bact_hemeryth"/>
    <property type="match status" value="1"/>
</dbReference>
<dbReference type="RefSeq" id="WP_069186797.1">
    <property type="nucleotide sequence ID" value="NZ_FLYE01000010.1"/>
</dbReference>
<dbReference type="NCBIfam" id="TIGR02481">
    <property type="entry name" value="hemeryth_dom"/>
    <property type="match status" value="1"/>
</dbReference>
<evidence type="ECO:0000259" key="6">
    <source>
        <dbReference type="Pfam" id="PF01814"/>
    </source>
</evidence>
<evidence type="ECO:0000256" key="3">
    <source>
        <dbReference type="ARBA" id="ARBA00022723"/>
    </source>
</evidence>
<dbReference type="Pfam" id="PF01814">
    <property type="entry name" value="Hemerythrin"/>
    <property type="match status" value="1"/>
</dbReference>
<dbReference type="InterPro" id="IPR012312">
    <property type="entry name" value="Hemerythrin-like"/>
</dbReference>
<dbReference type="PANTHER" id="PTHR37164:SF1">
    <property type="entry name" value="BACTERIOHEMERYTHRIN"/>
    <property type="match status" value="1"/>
</dbReference>
<dbReference type="Gene3D" id="1.20.120.50">
    <property type="entry name" value="Hemerythrin-like"/>
    <property type="match status" value="1"/>
</dbReference>
<organism evidence="7 8">
    <name type="scientific">Candidatus Terasakiella magnetica</name>
    <dbReference type="NCBI Taxonomy" id="1867952"/>
    <lineage>
        <taxon>Bacteria</taxon>
        <taxon>Pseudomonadati</taxon>
        <taxon>Pseudomonadota</taxon>
        <taxon>Alphaproteobacteria</taxon>
        <taxon>Rhodospirillales</taxon>
        <taxon>Terasakiellaceae</taxon>
        <taxon>Terasakiella</taxon>
    </lineage>
</organism>
<evidence type="ECO:0000313" key="7">
    <source>
        <dbReference type="EMBL" id="SCA56111.1"/>
    </source>
</evidence>
<dbReference type="GO" id="GO:0005344">
    <property type="term" value="F:oxygen carrier activity"/>
    <property type="evidence" value="ECO:0007669"/>
    <property type="project" value="UniProtKB-KW"/>
</dbReference>
<dbReference type="PANTHER" id="PTHR37164">
    <property type="entry name" value="BACTERIOHEMERYTHRIN"/>
    <property type="match status" value="1"/>
</dbReference>
<proteinExistence type="inferred from homology"/>
<keyword evidence="2" id="KW-0561">Oxygen transport</keyword>
<dbReference type="InterPro" id="IPR012827">
    <property type="entry name" value="Hemerythrin_metal-bd"/>
</dbReference>
<feature type="region of interest" description="Disordered" evidence="5">
    <location>
        <begin position="239"/>
        <end position="290"/>
    </location>
</feature>
<dbReference type="SUPFAM" id="SSF47188">
    <property type="entry name" value="Hemerythrin-like"/>
    <property type="match status" value="1"/>
</dbReference>
<dbReference type="InterPro" id="IPR050669">
    <property type="entry name" value="Hemerythrin"/>
</dbReference>
<evidence type="ECO:0000256" key="2">
    <source>
        <dbReference type="ARBA" id="ARBA00022621"/>
    </source>
</evidence>
<protein>
    <recommendedName>
        <fullName evidence="6">Hemerythrin-like domain-containing protein</fullName>
    </recommendedName>
</protein>
<gene>
    <name evidence="7" type="ORF">MTBPR1_180024</name>
</gene>
<accession>A0A1C3RFT1</accession>
<name>A0A1C3RFT1_9PROT</name>
<reference evidence="7 8" key="1">
    <citation type="submission" date="2016-07" db="EMBL/GenBank/DDBJ databases">
        <authorList>
            <person name="Lefevre C.T."/>
        </authorList>
    </citation>
    <scope>NUCLEOTIDE SEQUENCE [LARGE SCALE GENOMIC DNA]</scope>
    <source>
        <strain evidence="7">PR1</strain>
    </source>
</reference>